<feature type="chain" id="PRO_5040728383" evidence="1">
    <location>
        <begin position="26"/>
        <end position="541"/>
    </location>
</feature>
<dbReference type="SUPFAM" id="SSF53850">
    <property type="entry name" value="Periplasmic binding protein-like II"/>
    <property type="match status" value="1"/>
</dbReference>
<dbReference type="PROSITE" id="PS51257">
    <property type="entry name" value="PROKAR_LIPOPROTEIN"/>
    <property type="match status" value="1"/>
</dbReference>
<accession>A0A9X2VM24</accession>
<dbReference type="RefSeq" id="WP_259624728.1">
    <property type="nucleotide sequence ID" value="NZ_JANYMP010000009.1"/>
</dbReference>
<name>A0A9X2VM24_9PSEU</name>
<dbReference type="PANTHER" id="PTHR43649">
    <property type="entry name" value="ARABINOSE-BINDING PROTEIN-RELATED"/>
    <property type="match status" value="1"/>
</dbReference>
<evidence type="ECO:0000313" key="2">
    <source>
        <dbReference type="EMBL" id="MCS7479223.1"/>
    </source>
</evidence>
<dbReference type="Gene3D" id="3.40.190.10">
    <property type="entry name" value="Periplasmic binding protein-like II"/>
    <property type="match status" value="2"/>
</dbReference>
<reference evidence="2" key="1">
    <citation type="submission" date="2022-08" db="EMBL/GenBank/DDBJ databases">
        <authorList>
            <person name="Tistechok S."/>
            <person name="Samborskyy M."/>
            <person name="Roman I."/>
        </authorList>
    </citation>
    <scope>NUCLEOTIDE SEQUENCE</scope>
    <source>
        <strain evidence="2">DSM 103496</strain>
    </source>
</reference>
<proteinExistence type="predicted"/>
<dbReference type="Proteomes" id="UP001141259">
    <property type="component" value="Unassembled WGS sequence"/>
</dbReference>
<evidence type="ECO:0000313" key="3">
    <source>
        <dbReference type="Proteomes" id="UP001141259"/>
    </source>
</evidence>
<gene>
    <name evidence="2" type="ORF">NZH93_20370</name>
</gene>
<feature type="signal peptide" evidence="1">
    <location>
        <begin position="1"/>
        <end position="25"/>
    </location>
</feature>
<dbReference type="InterPro" id="IPR006059">
    <property type="entry name" value="SBP"/>
</dbReference>
<dbReference type="PANTHER" id="PTHR43649:SF12">
    <property type="entry name" value="DIACETYLCHITOBIOSE BINDING PROTEIN DASA"/>
    <property type="match status" value="1"/>
</dbReference>
<evidence type="ECO:0000256" key="1">
    <source>
        <dbReference type="SAM" id="SignalP"/>
    </source>
</evidence>
<dbReference type="AlphaFoldDB" id="A0A9X2VM24"/>
<keyword evidence="1" id="KW-0732">Signal</keyword>
<keyword evidence="3" id="KW-1185">Reference proteome</keyword>
<dbReference type="EMBL" id="JANYMP010000009">
    <property type="protein sequence ID" value="MCS7479223.1"/>
    <property type="molecule type" value="Genomic_DNA"/>
</dbReference>
<sequence length="541" mass="59919">MRTKWNRVLTALTAACLVVGLTACGEEEGTAGGVDLEGKKVGAMTDFKAGDQFKATQPVEFRVLYSDHPNYPVKNDWLLWSEIASRTGVKVTPTIVPSSDYEQKRSLVVGAGDAPEIIAKTYPNQEDAFVASGAILAVSDYLDLMPNLKAKIEKWKLQPEFDTLRQEDGKFYLLPGVHEERWQDYTLAFRTDELTRLGLATPKTWDEVYGVLKALKAAHPDVYPLSDRFEGNSILNVAAQSFGTTAGWGYEQAQFDESTKKFQYTGTSPEYKKLVEFFHKLVAEGLMDPESFTQKDEPAIQKFATGKSYAISSNAQTIVNDYRPAIKGIPGATVAKIPVPAGPKGDVLRVSRLENGLMISAKAAESDRFVSMMQFIDWLWYSDEGAEFVKWGVKGTTYDKDASGKRALKADIGFGGMNPDAPKKLQRDFGFQGGVFAYGGSTELLQSMFTEEEIAFQKAISGKKSLSLGPPAPFSDEEREQATLWETPLKDSMKQATLQFILGDRDLSTWDAYVQEMDGKGMGQYTQLVNAAHERYKQKNG</sequence>
<organism evidence="2 3">
    <name type="scientific">Umezawaea endophytica</name>
    <dbReference type="NCBI Taxonomy" id="1654476"/>
    <lineage>
        <taxon>Bacteria</taxon>
        <taxon>Bacillati</taxon>
        <taxon>Actinomycetota</taxon>
        <taxon>Actinomycetes</taxon>
        <taxon>Pseudonocardiales</taxon>
        <taxon>Pseudonocardiaceae</taxon>
        <taxon>Umezawaea</taxon>
    </lineage>
</organism>
<dbReference type="Pfam" id="PF01547">
    <property type="entry name" value="SBP_bac_1"/>
    <property type="match status" value="1"/>
</dbReference>
<dbReference type="CDD" id="cd13583">
    <property type="entry name" value="PBP2_AlgQ_like_4"/>
    <property type="match status" value="1"/>
</dbReference>
<comment type="caution">
    <text evidence="2">The sequence shown here is derived from an EMBL/GenBank/DDBJ whole genome shotgun (WGS) entry which is preliminary data.</text>
</comment>
<dbReference type="InterPro" id="IPR050490">
    <property type="entry name" value="Bact_solute-bd_prot1"/>
</dbReference>
<protein>
    <submittedName>
        <fullName evidence="2">Extracellular solute-binding protein</fullName>
    </submittedName>
</protein>